<proteinExistence type="predicted"/>
<accession>A0A398DD10</accession>
<gene>
    <name evidence="1" type="ORF">SMC5_07385</name>
</gene>
<dbReference type="AlphaFoldDB" id="A0A398DD10"/>
<name>A0A398DD10_9BACT</name>
<dbReference type="Proteomes" id="UP000266489">
    <property type="component" value="Unassembled WGS sequence"/>
</dbReference>
<evidence type="ECO:0000313" key="1">
    <source>
        <dbReference type="EMBL" id="RIE09024.1"/>
    </source>
</evidence>
<sequence>IDHIQIARVPTGPTLIVPGRRRRDSTARQERVGERDVQVRTIGGFSLLHAVVLLIVEALGAQRSRIASL</sequence>
<organism evidence="1 2">
    <name type="scientific">Candidatus Cryosericum odellii</name>
    <dbReference type="NCBI Taxonomy" id="2290917"/>
    <lineage>
        <taxon>Bacteria</taxon>
        <taxon>Pseudomonadati</taxon>
        <taxon>Caldisericota/Cryosericota group</taxon>
        <taxon>Candidatus Cryosericota</taxon>
        <taxon>Candidatus Cryosericia</taxon>
        <taxon>Candidatus Cryosericales</taxon>
        <taxon>Candidatus Cryosericaceae</taxon>
        <taxon>Candidatus Cryosericum</taxon>
    </lineage>
</organism>
<reference evidence="1 2" key="1">
    <citation type="submission" date="2018-09" db="EMBL/GenBank/DDBJ databases">
        <title>Discovery and Ecogenomic Context for Candidatus Cryosericales, a Global Caldiserica Order Active in Thawing Permafrost.</title>
        <authorList>
            <person name="Martinez M.A."/>
            <person name="Woodcroft B.J."/>
            <person name="Ignacio Espinoza J.C."/>
            <person name="Zayed A."/>
            <person name="Singleton C.M."/>
            <person name="Boyd J."/>
            <person name="Li Y.-F."/>
            <person name="Purvine S."/>
            <person name="Maughan H."/>
            <person name="Hodgkins S.B."/>
            <person name="Anderson D."/>
            <person name="Sederholm M."/>
            <person name="Temperton B."/>
            <person name="Saleska S.R."/>
            <person name="Tyson G.W."/>
            <person name="Rich V.I."/>
        </authorList>
    </citation>
    <scope>NUCLEOTIDE SEQUENCE [LARGE SCALE GENOMIC DNA]</scope>
    <source>
        <strain evidence="1 2">SMC5</strain>
    </source>
</reference>
<evidence type="ECO:0000313" key="2">
    <source>
        <dbReference type="Proteomes" id="UP000266489"/>
    </source>
</evidence>
<protein>
    <submittedName>
        <fullName evidence="1">Uncharacterized protein</fullName>
    </submittedName>
</protein>
<dbReference type="RefSeq" id="WP_207799141.1">
    <property type="nucleotide sequence ID" value="NZ_QXIU01000183.1"/>
</dbReference>
<dbReference type="EMBL" id="QXIU01000183">
    <property type="protein sequence ID" value="RIE09024.1"/>
    <property type="molecule type" value="Genomic_DNA"/>
</dbReference>
<feature type="non-terminal residue" evidence="1">
    <location>
        <position position="1"/>
    </location>
</feature>
<comment type="caution">
    <text evidence="1">The sequence shown here is derived from an EMBL/GenBank/DDBJ whole genome shotgun (WGS) entry which is preliminary data.</text>
</comment>